<dbReference type="SFLD" id="SFLDG01123">
    <property type="entry name" value="methyltransferase_(Class_B)"/>
    <property type="match status" value="1"/>
</dbReference>
<evidence type="ECO:0000256" key="3">
    <source>
        <dbReference type="ARBA" id="ARBA00022679"/>
    </source>
</evidence>
<dbReference type="InterPro" id="IPR034466">
    <property type="entry name" value="Methyltransferase_Class_B"/>
</dbReference>
<dbReference type="RefSeq" id="WP_054874942.1">
    <property type="nucleotide sequence ID" value="NZ_LKET01000029.1"/>
</dbReference>
<dbReference type="GO" id="GO:0003824">
    <property type="term" value="F:catalytic activity"/>
    <property type="evidence" value="ECO:0007669"/>
    <property type="project" value="InterPro"/>
</dbReference>
<evidence type="ECO:0000313" key="10">
    <source>
        <dbReference type="Proteomes" id="UP000050326"/>
    </source>
</evidence>
<accession>A0A0P8X1Y7</accession>
<proteinExistence type="predicted"/>
<dbReference type="InterPro" id="IPR051198">
    <property type="entry name" value="BchE-like"/>
</dbReference>
<organism evidence="9 10">
    <name type="scientific">Oxobacter pfennigii</name>
    <dbReference type="NCBI Taxonomy" id="36849"/>
    <lineage>
        <taxon>Bacteria</taxon>
        <taxon>Bacillati</taxon>
        <taxon>Bacillota</taxon>
        <taxon>Clostridia</taxon>
        <taxon>Eubacteriales</taxon>
        <taxon>Clostridiaceae</taxon>
        <taxon>Oxobacter</taxon>
    </lineage>
</organism>
<keyword evidence="7" id="KW-0411">Iron-sulfur</keyword>
<evidence type="ECO:0000256" key="5">
    <source>
        <dbReference type="ARBA" id="ARBA00022723"/>
    </source>
</evidence>
<dbReference type="PANTHER" id="PTHR43409">
    <property type="entry name" value="ANAEROBIC MAGNESIUM-PROTOPORPHYRIN IX MONOMETHYL ESTER CYCLASE-RELATED"/>
    <property type="match status" value="1"/>
</dbReference>
<keyword evidence="5" id="KW-0479">Metal-binding</keyword>
<dbReference type="GO" id="GO:0046872">
    <property type="term" value="F:metal ion binding"/>
    <property type="evidence" value="ECO:0007669"/>
    <property type="project" value="UniProtKB-KW"/>
</dbReference>
<dbReference type="InterPro" id="IPR013785">
    <property type="entry name" value="Aldolase_TIM"/>
</dbReference>
<dbReference type="EMBL" id="LKET01000029">
    <property type="protein sequence ID" value="KPU44822.1"/>
    <property type="molecule type" value="Genomic_DNA"/>
</dbReference>
<protein>
    <submittedName>
        <fullName evidence="9">Radical SAM superfamily protein</fullName>
    </submittedName>
</protein>
<keyword evidence="6" id="KW-0408">Iron</keyword>
<reference evidence="9 10" key="1">
    <citation type="submission" date="2015-09" db="EMBL/GenBank/DDBJ databases">
        <title>Genome sequence of Oxobacter pfennigii DSM 3222.</title>
        <authorList>
            <person name="Poehlein A."/>
            <person name="Bengelsdorf F.R."/>
            <person name="Schiel-Bengelsdorf B."/>
            <person name="Duerre P."/>
            <person name="Daniel R."/>
        </authorList>
    </citation>
    <scope>NUCLEOTIDE SEQUENCE [LARGE SCALE GENOMIC DNA]</scope>
    <source>
        <strain evidence="9 10">DSM 3222</strain>
    </source>
</reference>
<dbReference type="SMART" id="SM00729">
    <property type="entry name" value="Elp3"/>
    <property type="match status" value="1"/>
</dbReference>
<dbReference type="InterPro" id="IPR058240">
    <property type="entry name" value="rSAM_sf"/>
</dbReference>
<dbReference type="GO" id="GO:0051539">
    <property type="term" value="F:4 iron, 4 sulfur cluster binding"/>
    <property type="evidence" value="ECO:0007669"/>
    <property type="project" value="UniProtKB-KW"/>
</dbReference>
<dbReference type="OrthoDB" id="1757175at2"/>
<comment type="caution">
    <text evidence="9">The sequence shown here is derived from an EMBL/GenBank/DDBJ whole genome shotgun (WGS) entry which is preliminary data.</text>
</comment>
<dbReference type="InterPro" id="IPR006638">
    <property type="entry name" value="Elp3/MiaA/NifB-like_rSAM"/>
</dbReference>
<dbReference type="GO" id="GO:0031419">
    <property type="term" value="F:cobalamin binding"/>
    <property type="evidence" value="ECO:0007669"/>
    <property type="project" value="InterPro"/>
</dbReference>
<dbReference type="SUPFAM" id="SSF102114">
    <property type="entry name" value="Radical SAM enzymes"/>
    <property type="match status" value="1"/>
</dbReference>
<keyword evidence="2" id="KW-0489">Methyltransferase</keyword>
<dbReference type="AlphaFoldDB" id="A0A0P8X1Y7"/>
<dbReference type="PROSITE" id="PS51918">
    <property type="entry name" value="RADICAL_SAM"/>
    <property type="match status" value="1"/>
</dbReference>
<dbReference type="STRING" id="36849.OXPF_19080"/>
<keyword evidence="3" id="KW-0808">Transferase</keyword>
<comment type="cofactor">
    <cofactor evidence="1">
        <name>[4Fe-4S] cluster</name>
        <dbReference type="ChEBI" id="CHEBI:49883"/>
    </cofactor>
</comment>
<evidence type="ECO:0000313" key="9">
    <source>
        <dbReference type="EMBL" id="KPU44822.1"/>
    </source>
</evidence>
<dbReference type="GO" id="GO:0005829">
    <property type="term" value="C:cytosol"/>
    <property type="evidence" value="ECO:0007669"/>
    <property type="project" value="TreeGrafter"/>
</dbReference>
<evidence type="ECO:0000256" key="6">
    <source>
        <dbReference type="ARBA" id="ARBA00023004"/>
    </source>
</evidence>
<sequence>MKILLVRPPRVKQAVTLGEFMFCEPIGLEMVYAVLMDRHEIKILDMMIENTLEKELETFKPHVVGITSLCIDVNMVKSIACKVKEINSGIIVIAGGTQAFLNLSSFYDINIDHVFKYTTRDNLNLLFDALESKKELHLIDGIHSKVNQYRSTNVFGRNEYIIPNRLSTQKYRQHYSYLGYKPCAIMQTSLGCSSNCDFCLRWRIEGAKENDIDLECVMNQIKDIQEDSIMFYDNNFLNNRDRLEKFCDLIEQNNIVKNFICYGSVKSIISHPETIKRLGKCGLKAVLVGYETFSEKELADYKKKSTVEDNYKASKILKEAKIDCWASFMLHPDWDTKDFKNFRSFVKKLKPEITTFCPLTPFPNLPMYQKYKDRLLLRIEDYEMWSFSKVSIKPSKISLSRYYFEILKFILFVNLRLNSASYMINRFGFMTLIRITKGSIKILPLYIKLMLEVRKS</sequence>
<name>A0A0P8X1Y7_9CLOT</name>
<keyword evidence="10" id="KW-1185">Reference proteome</keyword>
<dbReference type="SFLD" id="SFLDS00029">
    <property type="entry name" value="Radical_SAM"/>
    <property type="match status" value="1"/>
</dbReference>
<dbReference type="Gene3D" id="3.20.20.70">
    <property type="entry name" value="Aldolase class I"/>
    <property type="match status" value="1"/>
</dbReference>
<dbReference type="Gene3D" id="3.40.50.280">
    <property type="entry name" value="Cobalamin-binding domain"/>
    <property type="match status" value="1"/>
</dbReference>
<evidence type="ECO:0000256" key="1">
    <source>
        <dbReference type="ARBA" id="ARBA00001966"/>
    </source>
</evidence>
<dbReference type="SFLD" id="SFLDG01082">
    <property type="entry name" value="B12-binding_domain_containing"/>
    <property type="match status" value="1"/>
</dbReference>
<evidence type="ECO:0000256" key="7">
    <source>
        <dbReference type="ARBA" id="ARBA00023014"/>
    </source>
</evidence>
<dbReference type="Pfam" id="PF02310">
    <property type="entry name" value="B12-binding"/>
    <property type="match status" value="1"/>
</dbReference>
<evidence type="ECO:0000259" key="8">
    <source>
        <dbReference type="PROSITE" id="PS51918"/>
    </source>
</evidence>
<feature type="domain" description="Radical SAM core" evidence="8">
    <location>
        <begin position="178"/>
        <end position="398"/>
    </location>
</feature>
<evidence type="ECO:0000256" key="2">
    <source>
        <dbReference type="ARBA" id="ARBA00022603"/>
    </source>
</evidence>
<dbReference type="InterPro" id="IPR007197">
    <property type="entry name" value="rSAM"/>
</dbReference>
<keyword evidence="4" id="KW-0949">S-adenosyl-L-methionine</keyword>
<dbReference type="PANTHER" id="PTHR43409:SF7">
    <property type="entry name" value="BLL1977 PROTEIN"/>
    <property type="match status" value="1"/>
</dbReference>
<dbReference type="PATRIC" id="fig|36849.3.peg.2008"/>
<dbReference type="CDD" id="cd01335">
    <property type="entry name" value="Radical_SAM"/>
    <property type="match status" value="1"/>
</dbReference>
<dbReference type="InterPro" id="IPR006158">
    <property type="entry name" value="Cobalamin-bd"/>
</dbReference>
<dbReference type="Pfam" id="PF04055">
    <property type="entry name" value="Radical_SAM"/>
    <property type="match status" value="1"/>
</dbReference>
<evidence type="ECO:0000256" key="4">
    <source>
        <dbReference type="ARBA" id="ARBA00022691"/>
    </source>
</evidence>
<gene>
    <name evidence="9" type="ORF">OXPF_19080</name>
</gene>
<dbReference type="Proteomes" id="UP000050326">
    <property type="component" value="Unassembled WGS sequence"/>
</dbReference>